<dbReference type="Pfam" id="PF02452">
    <property type="entry name" value="PemK_toxin"/>
    <property type="match status" value="1"/>
</dbReference>
<comment type="caution">
    <text evidence="1">The sequence shown here is derived from an EMBL/GenBank/DDBJ whole genome shotgun (WGS) entry which is preliminary data.</text>
</comment>
<dbReference type="STRING" id="1070319.CAGGBEG34_440013"/>
<dbReference type="GO" id="GO:0006402">
    <property type="term" value="P:mRNA catabolic process"/>
    <property type="evidence" value="ECO:0007669"/>
    <property type="project" value="TreeGrafter"/>
</dbReference>
<dbReference type="eggNOG" id="COG2337">
    <property type="taxonomic scope" value="Bacteria"/>
</dbReference>
<dbReference type="Proteomes" id="UP000054051">
    <property type="component" value="Unassembled WGS sequence"/>
</dbReference>
<dbReference type="AlphaFoldDB" id="G2JBH2"/>
<dbReference type="InterPro" id="IPR011067">
    <property type="entry name" value="Plasmid_toxin/cell-grow_inhib"/>
</dbReference>
<proteinExistence type="predicted"/>
<gene>
    <name evidence="1" type="primary">mazF</name>
    <name evidence="1" type="ORF">CAGGBEG34_440013</name>
</gene>
<evidence type="ECO:0000313" key="1">
    <source>
        <dbReference type="EMBL" id="CCD30126.1"/>
    </source>
</evidence>
<dbReference type="GO" id="GO:0016075">
    <property type="term" value="P:rRNA catabolic process"/>
    <property type="evidence" value="ECO:0007669"/>
    <property type="project" value="TreeGrafter"/>
</dbReference>
<dbReference type="SUPFAM" id="SSF50118">
    <property type="entry name" value="Cell growth inhibitor/plasmid maintenance toxic component"/>
    <property type="match status" value="1"/>
</dbReference>
<evidence type="ECO:0000313" key="2">
    <source>
        <dbReference type="Proteomes" id="UP000054051"/>
    </source>
</evidence>
<organism evidence="1 2">
    <name type="scientific">Candidatus Glomeribacter gigasporarum BEG34</name>
    <dbReference type="NCBI Taxonomy" id="1070319"/>
    <lineage>
        <taxon>Bacteria</taxon>
        <taxon>Pseudomonadati</taxon>
        <taxon>Pseudomonadota</taxon>
        <taxon>Betaproteobacteria</taxon>
        <taxon>Burkholderiales</taxon>
        <taxon>Burkholderiaceae</taxon>
        <taxon>Candidatus Glomeribacter</taxon>
    </lineage>
</organism>
<dbReference type="Gene3D" id="2.30.30.110">
    <property type="match status" value="1"/>
</dbReference>
<dbReference type="OrthoDB" id="6064990at2"/>
<dbReference type="GO" id="GO:0003677">
    <property type="term" value="F:DNA binding"/>
    <property type="evidence" value="ECO:0007669"/>
    <property type="project" value="InterPro"/>
</dbReference>
<dbReference type="GO" id="GO:0004521">
    <property type="term" value="F:RNA endonuclease activity"/>
    <property type="evidence" value="ECO:0007669"/>
    <property type="project" value="TreeGrafter"/>
</dbReference>
<sequence>MKRGDVVTIAGGKGDYGSKPRPAIIIQSDIFNELKSISVLPLTSHIEDAPVFRVVIEPDKSNGISKLSQAMVDKIMPVRKEKISGIIGKINRKLMIKIESAIAIFYGIA</sequence>
<protein>
    <submittedName>
        <fullName evidence="1">Transcriptional modulator of MazE/toxin, MazF</fullName>
    </submittedName>
</protein>
<name>G2JBH2_9BURK</name>
<reference evidence="1 2" key="1">
    <citation type="submission" date="2011-08" db="EMBL/GenBank/DDBJ databases">
        <title>The genome of the obligate endobacterium of an arbuscular mycorrhizal fungus reveals an interphylum network of nutritional interactions.</title>
        <authorList>
            <person name="Ghignone S."/>
            <person name="Salvioli A."/>
            <person name="Anca I."/>
            <person name="Lumini E."/>
            <person name="Ortu G."/>
            <person name="Petiti L."/>
            <person name="Cruveiller S."/>
            <person name="Bianciotto V."/>
            <person name="Piffanelli P."/>
            <person name="Lanfranco L."/>
            <person name="Bonfante P."/>
        </authorList>
    </citation>
    <scope>NUCLEOTIDE SEQUENCE [LARGE SCALE GENOMIC DNA]</scope>
    <source>
        <strain evidence="1 2">BEG34</strain>
    </source>
</reference>
<accession>G2JBH2</accession>
<dbReference type="EMBL" id="CAFB01000063">
    <property type="protein sequence ID" value="CCD30126.1"/>
    <property type="molecule type" value="Genomic_DNA"/>
</dbReference>
<dbReference type="PANTHER" id="PTHR33988">
    <property type="entry name" value="ENDORIBONUCLEASE MAZF-RELATED"/>
    <property type="match status" value="1"/>
</dbReference>
<dbReference type="PANTHER" id="PTHR33988:SF2">
    <property type="entry name" value="ENDORIBONUCLEASE MAZF"/>
    <property type="match status" value="1"/>
</dbReference>
<dbReference type="InterPro" id="IPR003477">
    <property type="entry name" value="PemK-like"/>
</dbReference>
<keyword evidence="2" id="KW-1185">Reference proteome</keyword>